<evidence type="ECO:0000313" key="2">
    <source>
        <dbReference type="EMBL" id="TCL43771.1"/>
    </source>
</evidence>
<proteinExistence type="predicted"/>
<dbReference type="InterPro" id="IPR050312">
    <property type="entry name" value="IolE/XylAMocC-like"/>
</dbReference>
<evidence type="ECO:0000313" key="3">
    <source>
        <dbReference type="Proteomes" id="UP000294682"/>
    </source>
</evidence>
<dbReference type="PANTHER" id="PTHR12110:SF21">
    <property type="entry name" value="XYLOSE ISOMERASE-LIKE TIM BARREL DOMAIN-CONTAINING PROTEIN"/>
    <property type="match status" value="1"/>
</dbReference>
<dbReference type="Proteomes" id="UP000294682">
    <property type="component" value="Unassembled WGS sequence"/>
</dbReference>
<name>A0A9X8Y8M9_9FIRM</name>
<dbReference type="EMBL" id="SLUK01000004">
    <property type="protein sequence ID" value="TCL43771.1"/>
    <property type="molecule type" value="Genomic_DNA"/>
</dbReference>
<dbReference type="Pfam" id="PF01261">
    <property type="entry name" value="AP_endonuc_2"/>
    <property type="match status" value="1"/>
</dbReference>
<sequence length="277" mass="31653">MKLKKDQIVGANYHYTRYSLPYFVKSMERLGVRQIEFYAADPHLYVENCTPERAKDIRRRLDDSGIKVACFTPEQCSYPINIALDDDYARSYSVHYYDYTLEYAAILGSPLVQIVGGRGYFDGDLDGAWERSKESLRLITERAKSYGITIVLEASSYMTSTVVNNCTHIRQMIDEIGLPNLRGMIDTNALYKAEEDFEACVKLLGEDLVHMHFIDATENAYSLIPGTGVLPMAEWMQILADHGYKGVLTPELWGTRYAMDPEDAMKKSLEFCYQYAE</sequence>
<comment type="caution">
    <text evidence="2">The sequence shown here is derived from an EMBL/GenBank/DDBJ whole genome shotgun (WGS) entry which is preliminary data.</text>
</comment>
<protein>
    <submittedName>
        <fullName evidence="2">Protein FrlC</fullName>
    </submittedName>
</protein>
<gene>
    <name evidence="2" type="ORF">EDD78_104109</name>
</gene>
<reference evidence="2 3" key="1">
    <citation type="submission" date="2019-03" db="EMBL/GenBank/DDBJ databases">
        <title>Genomic Encyclopedia of Type Strains, Phase IV (KMG-IV): sequencing the most valuable type-strain genomes for metagenomic binning, comparative biology and taxonomic classification.</title>
        <authorList>
            <person name="Goeker M."/>
        </authorList>
    </citation>
    <scope>NUCLEOTIDE SEQUENCE [LARGE SCALE GENOMIC DNA]</scope>
    <source>
        <strain evidence="2 3">DSM 100433</strain>
    </source>
</reference>
<organism evidence="2 3">
    <name type="scientific">Harryflintia acetispora</name>
    <dbReference type="NCBI Taxonomy" id="1849041"/>
    <lineage>
        <taxon>Bacteria</taxon>
        <taxon>Bacillati</taxon>
        <taxon>Bacillota</taxon>
        <taxon>Clostridia</taxon>
        <taxon>Eubacteriales</taxon>
        <taxon>Oscillospiraceae</taxon>
        <taxon>Harryflintia</taxon>
    </lineage>
</organism>
<keyword evidence="3" id="KW-1185">Reference proteome</keyword>
<feature type="domain" description="Xylose isomerase-like TIM barrel" evidence="1">
    <location>
        <begin position="27"/>
        <end position="274"/>
    </location>
</feature>
<dbReference type="InterPro" id="IPR036237">
    <property type="entry name" value="Xyl_isomerase-like_sf"/>
</dbReference>
<dbReference type="RefSeq" id="WP_132084360.1">
    <property type="nucleotide sequence ID" value="NZ_JADNAH010000042.1"/>
</dbReference>
<evidence type="ECO:0000259" key="1">
    <source>
        <dbReference type="Pfam" id="PF01261"/>
    </source>
</evidence>
<dbReference type="InterPro" id="IPR013022">
    <property type="entry name" value="Xyl_isomerase-like_TIM-brl"/>
</dbReference>
<dbReference type="Gene3D" id="3.20.20.150">
    <property type="entry name" value="Divalent-metal-dependent TIM barrel enzymes"/>
    <property type="match status" value="1"/>
</dbReference>
<dbReference type="SUPFAM" id="SSF51658">
    <property type="entry name" value="Xylose isomerase-like"/>
    <property type="match status" value="1"/>
</dbReference>
<dbReference type="AlphaFoldDB" id="A0A9X8Y8M9"/>
<accession>A0A9X8Y8M9</accession>
<dbReference type="PANTHER" id="PTHR12110">
    <property type="entry name" value="HYDROXYPYRUVATE ISOMERASE"/>
    <property type="match status" value="1"/>
</dbReference>